<dbReference type="GO" id="GO:0030154">
    <property type="term" value="P:cell differentiation"/>
    <property type="evidence" value="ECO:0007669"/>
    <property type="project" value="UniProtKB-KW"/>
</dbReference>
<protein>
    <recommendedName>
        <fullName evidence="3">Protein asunder</fullName>
    </recommendedName>
    <alternativeName>
        <fullName evidence="15">Cell cycle regulator Mat89Bb</fullName>
    </alternativeName>
    <alternativeName>
        <fullName evidence="14">Set apart in position or space protein</fullName>
    </alternativeName>
</protein>
<evidence type="ECO:0000256" key="11">
    <source>
        <dbReference type="ARBA" id="ARBA00023242"/>
    </source>
</evidence>
<dbReference type="AlphaFoldDB" id="A0A182SIC2"/>
<dbReference type="InterPro" id="IPR019355">
    <property type="entry name" value="Cell_cycle_regulator_Mat89Bb"/>
</dbReference>
<dbReference type="GO" id="GO:0007283">
    <property type="term" value="P:spermatogenesis"/>
    <property type="evidence" value="ECO:0007669"/>
    <property type="project" value="UniProtKB-KW"/>
</dbReference>
<feature type="region of interest" description="Disordered" evidence="18">
    <location>
        <begin position="166"/>
        <end position="187"/>
    </location>
</feature>
<keyword evidence="5" id="KW-0963">Cytoplasm</keyword>
<keyword evidence="8" id="KW-0221">Differentiation</keyword>
<comment type="subunit">
    <text evidence="17">Belongs to the multiprotein complex Integrator, at least composed of IntS1, IntS2, IntS3, IntS4, omd/IntS5, IntS6, defl/IntS7, IntS8, IntS9, IntS10, IntS11, IntS12, asun/IntS13, IntS14 and IntS15. The core complex associates with protein phosphatase 2A subunits mts/PP2A and Pp2A-29B, to form the Integrator-PP2A (INTAC) complex.</text>
</comment>
<dbReference type="GO" id="GO:0007346">
    <property type="term" value="P:regulation of mitotic cell cycle"/>
    <property type="evidence" value="ECO:0007669"/>
    <property type="project" value="TreeGrafter"/>
</dbReference>
<evidence type="ECO:0000256" key="4">
    <source>
        <dbReference type="ARBA" id="ARBA00022473"/>
    </source>
</evidence>
<keyword evidence="10" id="KW-0175">Coiled coil</keyword>
<evidence type="ECO:0000256" key="14">
    <source>
        <dbReference type="ARBA" id="ARBA00030658"/>
    </source>
</evidence>
<evidence type="ECO:0000256" key="10">
    <source>
        <dbReference type="ARBA" id="ARBA00023054"/>
    </source>
</evidence>
<dbReference type="Pfam" id="PF10221">
    <property type="entry name" value="Mat89Bb"/>
    <property type="match status" value="1"/>
</dbReference>
<evidence type="ECO:0000256" key="9">
    <source>
        <dbReference type="ARBA" id="ARBA00022871"/>
    </source>
</evidence>
<evidence type="ECO:0000256" key="15">
    <source>
        <dbReference type="ARBA" id="ARBA00032585"/>
    </source>
</evidence>
<keyword evidence="13" id="KW-0131">Cell cycle</keyword>
<dbReference type="PANTHER" id="PTHR12955">
    <property type="entry name" value="SARCOMA ANTIGEN NY-SAR-95-RELATED"/>
    <property type="match status" value="1"/>
</dbReference>
<comment type="similarity">
    <text evidence="16">Belongs to the Integrator subunit 13 family.</text>
</comment>
<keyword evidence="6" id="KW-0132">Cell division</keyword>
<dbReference type="GO" id="GO:0051301">
    <property type="term" value="P:cell division"/>
    <property type="evidence" value="ECO:0007669"/>
    <property type="project" value="UniProtKB-KW"/>
</dbReference>
<keyword evidence="11" id="KW-0539">Nucleus</keyword>
<dbReference type="EnsemblMetazoa" id="AMAM007382-RA">
    <property type="protein sequence ID" value="AMAM007382-PA"/>
    <property type="gene ID" value="AMAM007382"/>
</dbReference>
<keyword evidence="7" id="KW-0498">Mitosis</keyword>
<organism evidence="20 21">
    <name type="scientific">Anopheles maculatus</name>
    <dbReference type="NCBI Taxonomy" id="74869"/>
    <lineage>
        <taxon>Eukaryota</taxon>
        <taxon>Metazoa</taxon>
        <taxon>Ecdysozoa</taxon>
        <taxon>Arthropoda</taxon>
        <taxon>Hexapoda</taxon>
        <taxon>Insecta</taxon>
        <taxon>Pterygota</taxon>
        <taxon>Neoptera</taxon>
        <taxon>Endopterygota</taxon>
        <taxon>Diptera</taxon>
        <taxon>Nematocera</taxon>
        <taxon>Culicoidea</taxon>
        <taxon>Culicidae</taxon>
        <taxon>Anophelinae</taxon>
        <taxon>Anopheles</taxon>
        <taxon>Anopheles maculatus group</taxon>
    </lineage>
</organism>
<evidence type="ECO:0000256" key="2">
    <source>
        <dbReference type="ARBA" id="ARBA00004556"/>
    </source>
</evidence>
<feature type="region of interest" description="Disordered" evidence="18">
    <location>
        <begin position="103"/>
        <end position="138"/>
    </location>
</feature>
<dbReference type="InterPro" id="IPR013087">
    <property type="entry name" value="Znf_C2H2_type"/>
</dbReference>
<dbReference type="GO" id="GO:0032039">
    <property type="term" value="C:integrator complex"/>
    <property type="evidence" value="ECO:0007669"/>
    <property type="project" value="TreeGrafter"/>
</dbReference>
<comment type="subcellular location">
    <subcellularLocation>
        <location evidence="2">Cytoplasm</location>
        <location evidence="2">Perinuclear region</location>
    </subcellularLocation>
    <subcellularLocation>
        <location evidence="1">Nucleus</location>
    </subcellularLocation>
</comment>
<name>A0A182SIC2_9DIPT</name>
<reference evidence="20" key="2">
    <citation type="submission" date="2020-05" db="UniProtKB">
        <authorList>
            <consortium name="EnsemblMetazoa"/>
        </authorList>
    </citation>
    <scope>IDENTIFICATION</scope>
    <source>
        <strain evidence="20">maculatus3</strain>
    </source>
</reference>
<evidence type="ECO:0000256" key="17">
    <source>
        <dbReference type="ARBA" id="ARBA00065185"/>
    </source>
</evidence>
<dbReference type="VEuPathDB" id="VectorBase:AMAM007382"/>
<reference evidence="21" key="1">
    <citation type="submission" date="2013-09" db="EMBL/GenBank/DDBJ databases">
        <title>The Genome Sequence of Anopheles maculatus species B.</title>
        <authorList>
            <consortium name="The Broad Institute Genomics Platform"/>
            <person name="Neafsey D.E."/>
            <person name="Besansky N."/>
            <person name="Howell P."/>
            <person name="Walton C."/>
            <person name="Young S.K."/>
            <person name="Zeng Q."/>
            <person name="Gargeya S."/>
            <person name="Fitzgerald M."/>
            <person name="Haas B."/>
            <person name="Abouelleil A."/>
            <person name="Allen A.W."/>
            <person name="Alvarado L."/>
            <person name="Arachchi H.M."/>
            <person name="Berlin A.M."/>
            <person name="Chapman S.B."/>
            <person name="Gainer-Dewar J."/>
            <person name="Goldberg J."/>
            <person name="Griggs A."/>
            <person name="Gujja S."/>
            <person name="Hansen M."/>
            <person name="Howarth C."/>
            <person name="Imamovic A."/>
            <person name="Ireland A."/>
            <person name="Larimer J."/>
            <person name="McCowan C."/>
            <person name="Murphy C."/>
            <person name="Pearson M."/>
            <person name="Poon T.W."/>
            <person name="Priest M."/>
            <person name="Roberts A."/>
            <person name="Saif S."/>
            <person name="Shea T."/>
            <person name="Sisk P."/>
            <person name="Sykes S."/>
            <person name="Wortman J."/>
            <person name="Nusbaum C."/>
            <person name="Birren B."/>
        </authorList>
    </citation>
    <scope>NUCLEOTIDE SEQUENCE [LARGE SCALE GENOMIC DNA]</scope>
    <source>
        <strain evidence="21">maculatus3</strain>
    </source>
</reference>
<evidence type="ECO:0000256" key="6">
    <source>
        <dbReference type="ARBA" id="ARBA00022618"/>
    </source>
</evidence>
<dbReference type="GO" id="GO:0051642">
    <property type="term" value="P:centrosome localization"/>
    <property type="evidence" value="ECO:0007669"/>
    <property type="project" value="TreeGrafter"/>
</dbReference>
<evidence type="ECO:0000256" key="3">
    <source>
        <dbReference type="ARBA" id="ARBA00020501"/>
    </source>
</evidence>
<evidence type="ECO:0000313" key="21">
    <source>
        <dbReference type="Proteomes" id="UP000075901"/>
    </source>
</evidence>
<evidence type="ECO:0000259" key="19">
    <source>
        <dbReference type="PROSITE" id="PS00028"/>
    </source>
</evidence>
<sequence length="241" mass="24957">MMCLKSIYNLSQLEERQETIAMPNMGHRLKGNKKEEQYRLLWSELEAVVNYNGTSPNHKAIVSCIRECRRMYPNADGSEQHDKSHGTEGNVTDAHRASVIRATTDSPMSPPHSMSGSSGGTGGGGQSGSGGAAVPADSSSSSAAITLGAGNASASGVVGLLGARTAGASSSSSSSSTSKKSFGSGGRSLFDVLATTERTISQKRIDFSGRLCTPSGQVAKLYSHLGSKDAESAQGRPADVK</sequence>
<dbReference type="GO" id="GO:0048471">
    <property type="term" value="C:perinuclear region of cytoplasm"/>
    <property type="evidence" value="ECO:0007669"/>
    <property type="project" value="UniProtKB-SubCell"/>
</dbReference>
<keyword evidence="4" id="KW-0217">Developmental protein</keyword>
<evidence type="ECO:0000256" key="16">
    <source>
        <dbReference type="ARBA" id="ARBA00061603"/>
    </source>
</evidence>
<accession>A0A182SIC2</accession>
<evidence type="ECO:0000256" key="7">
    <source>
        <dbReference type="ARBA" id="ARBA00022776"/>
    </source>
</evidence>
<feature type="compositionally biased region" description="Gly residues" evidence="18">
    <location>
        <begin position="117"/>
        <end position="131"/>
    </location>
</feature>
<feature type="domain" description="C2H2-type" evidence="19">
    <location>
        <begin position="64"/>
        <end position="85"/>
    </location>
</feature>
<keyword evidence="12" id="KW-0469">Meiosis</keyword>
<dbReference type="PROSITE" id="PS00028">
    <property type="entry name" value="ZINC_FINGER_C2H2_1"/>
    <property type="match status" value="1"/>
</dbReference>
<evidence type="ECO:0000256" key="12">
    <source>
        <dbReference type="ARBA" id="ARBA00023254"/>
    </source>
</evidence>
<evidence type="ECO:0000256" key="1">
    <source>
        <dbReference type="ARBA" id="ARBA00004123"/>
    </source>
</evidence>
<evidence type="ECO:0000313" key="20">
    <source>
        <dbReference type="EnsemblMetazoa" id="AMAM007382-PA"/>
    </source>
</evidence>
<keyword evidence="9" id="KW-0744">Spermatogenesis</keyword>
<evidence type="ECO:0000256" key="5">
    <source>
        <dbReference type="ARBA" id="ARBA00022490"/>
    </source>
</evidence>
<evidence type="ECO:0000256" key="8">
    <source>
        <dbReference type="ARBA" id="ARBA00022782"/>
    </source>
</evidence>
<dbReference type="Proteomes" id="UP000075901">
    <property type="component" value="Unassembled WGS sequence"/>
</dbReference>
<evidence type="ECO:0000256" key="13">
    <source>
        <dbReference type="ARBA" id="ARBA00023306"/>
    </source>
</evidence>
<dbReference type="GO" id="GO:0051321">
    <property type="term" value="P:meiotic cell cycle"/>
    <property type="evidence" value="ECO:0007669"/>
    <property type="project" value="UniProtKB-KW"/>
</dbReference>
<proteinExistence type="inferred from homology"/>
<evidence type="ECO:0000256" key="18">
    <source>
        <dbReference type="SAM" id="MobiDB-lite"/>
    </source>
</evidence>
<keyword evidence="21" id="KW-1185">Reference proteome</keyword>
<dbReference type="PANTHER" id="PTHR12955:SF1">
    <property type="entry name" value="INTEGRATOR COMPLEX SUBUNIT 13"/>
    <property type="match status" value="1"/>
</dbReference>